<feature type="transmembrane region" description="Helical" evidence="1">
    <location>
        <begin position="65"/>
        <end position="86"/>
    </location>
</feature>
<keyword evidence="1" id="KW-1133">Transmembrane helix</keyword>
<sequence length="164" mass="17411">MPELGCQNNYNSCVDRFSMLAYVLLRLTYQTTLSLILAALVGSGIGVGVGAIRRRVQETVYVSRVGAFLGSILVCSVPPVSVPGALESWGSGGGLGSLGVLVCLFLVALGSIVGSLITSILGFKLVLKLGRKWLTWIIAGVYIFMVISLVHGYLQYCSPSLSYC</sequence>
<organism evidence="2">
    <name type="scientific">Cyanothece sp. (strain PCC 7425 / ATCC 29141)</name>
    <dbReference type="NCBI Taxonomy" id="395961"/>
    <lineage>
        <taxon>Bacteria</taxon>
        <taxon>Bacillati</taxon>
        <taxon>Cyanobacteriota</taxon>
        <taxon>Cyanophyceae</taxon>
        <taxon>Gomontiellales</taxon>
        <taxon>Cyanothecaceae</taxon>
        <taxon>Cyanothece</taxon>
    </lineage>
</organism>
<keyword evidence="1" id="KW-0812">Transmembrane</keyword>
<proteinExistence type="predicted"/>
<feature type="transmembrane region" description="Helical" evidence="1">
    <location>
        <begin position="133"/>
        <end position="154"/>
    </location>
</feature>
<gene>
    <name evidence="2" type="ordered locus">Cyan7425_2008</name>
</gene>
<dbReference type="AlphaFoldDB" id="B8HTE7"/>
<evidence type="ECO:0000313" key="2">
    <source>
        <dbReference type="EMBL" id="ACL44373.1"/>
    </source>
</evidence>
<feature type="transmembrane region" description="Helical" evidence="1">
    <location>
        <begin position="33"/>
        <end position="53"/>
    </location>
</feature>
<evidence type="ECO:0000256" key="1">
    <source>
        <dbReference type="SAM" id="Phobius"/>
    </source>
</evidence>
<reference evidence="2" key="1">
    <citation type="submission" date="2009-01" db="EMBL/GenBank/DDBJ databases">
        <title>Complete sequence of chromosome Cyanothece sp. PCC 7425.</title>
        <authorList>
            <consortium name="US DOE Joint Genome Institute"/>
            <person name="Lucas S."/>
            <person name="Copeland A."/>
            <person name="Lapidus A."/>
            <person name="Glavina del Rio T."/>
            <person name="Dalin E."/>
            <person name="Tice H."/>
            <person name="Bruce D."/>
            <person name="Goodwin L."/>
            <person name="Pitluck S."/>
            <person name="Sims D."/>
            <person name="Meineke L."/>
            <person name="Brettin T."/>
            <person name="Detter J.C."/>
            <person name="Han C."/>
            <person name="Larimer F."/>
            <person name="Land M."/>
            <person name="Hauser L."/>
            <person name="Kyrpides N."/>
            <person name="Ovchinnikova G."/>
            <person name="Liberton M."/>
            <person name="Stoeckel J."/>
            <person name="Banerjee A."/>
            <person name="Singh A."/>
            <person name="Page L."/>
            <person name="Sato H."/>
            <person name="Zhao L."/>
            <person name="Sherman L."/>
            <person name="Pakrasi H."/>
            <person name="Richardson P."/>
        </authorList>
    </citation>
    <scope>NUCLEOTIDE SEQUENCE</scope>
    <source>
        <strain evidence="2">PCC 7425</strain>
    </source>
</reference>
<dbReference type="KEGG" id="cyn:Cyan7425_2008"/>
<dbReference type="STRING" id="395961.Cyan7425_2008"/>
<accession>B8HTE7</accession>
<keyword evidence="1" id="KW-0472">Membrane</keyword>
<dbReference type="HOGENOM" id="CLU_1616279_0_0_3"/>
<protein>
    <submittedName>
        <fullName evidence="2">Uncharacterized protein</fullName>
    </submittedName>
</protein>
<dbReference type="EMBL" id="CP001344">
    <property type="protein sequence ID" value="ACL44373.1"/>
    <property type="molecule type" value="Genomic_DNA"/>
</dbReference>
<feature type="transmembrane region" description="Helical" evidence="1">
    <location>
        <begin position="98"/>
        <end position="121"/>
    </location>
</feature>
<name>B8HTE7_CYAP4</name>